<comment type="caution">
    <text evidence="2">The sequence shown here is derived from an EMBL/GenBank/DDBJ whole genome shotgun (WGS) entry which is preliminary data.</text>
</comment>
<dbReference type="STRING" id="1817841.A3B10_02420"/>
<evidence type="ECO:0000313" key="2">
    <source>
        <dbReference type="EMBL" id="OGE94522.1"/>
    </source>
</evidence>
<feature type="region of interest" description="Disordered" evidence="1">
    <location>
        <begin position="292"/>
        <end position="312"/>
    </location>
</feature>
<dbReference type="Proteomes" id="UP000177281">
    <property type="component" value="Unassembled WGS sequence"/>
</dbReference>
<proteinExistence type="predicted"/>
<dbReference type="SUPFAM" id="SSF53474">
    <property type="entry name" value="alpha/beta-Hydrolases"/>
    <property type="match status" value="1"/>
</dbReference>
<dbReference type="EMBL" id="MFFB01000015">
    <property type="protein sequence ID" value="OGE94522.1"/>
    <property type="molecule type" value="Genomic_DNA"/>
</dbReference>
<evidence type="ECO:0000313" key="3">
    <source>
        <dbReference type="Proteomes" id="UP000177281"/>
    </source>
</evidence>
<evidence type="ECO:0008006" key="4">
    <source>
        <dbReference type="Google" id="ProtNLM"/>
    </source>
</evidence>
<gene>
    <name evidence="2" type="ORF">A3B10_02420</name>
</gene>
<name>A0A1F5PXU4_9BACT</name>
<evidence type="ECO:0000256" key="1">
    <source>
        <dbReference type="SAM" id="MobiDB-lite"/>
    </source>
</evidence>
<dbReference type="InterPro" id="IPR029058">
    <property type="entry name" value="AB_hydrolase_fold"/>
</dbReference>
<feature type="region of interest" description="Disordered" evidence="1">
    <location>
        <begin position="1"/>
        <end position="28"/>
    </location>
</feature>
<accession>A0A1F5PXU4</accession>
<reference evidence="2 3" key="1">
    <citation type="journal article" date="2016" name="Nat. Commun.">
        <title>Thousands of microbial genomes shed light on interconnected biogeochemical processes in an aquifer system.</title>
        <authorList>
            <person name="Anantharaman K."/>
            <person name="Brown C.T."/>
            <person name="Hug L.A."/>
            <person name="Sharon I."/>
            <person name="Castelle C.J."/>
            <person name="Probst A.J."/>
            <person name="Thomas B.C."/>
            <person name="Singh A."/>
            <person name="Wilkins M.J."/>
            <person name="Karaoz U."/>
            <person name="Brodie E.L."/>
            <person name="Williams K.H."/>
            <person name="Hubbard S.S."/>
            <person name="Banfield J.F."/>
        </authorList>
    </citation>
    <scope>NUCLEOTIDE SEQUENCE [LARGE SCALE GENOMIC DNA]</scope>
</reference>
<dbReference type="AlphaFoldDB" id="A0A1F5PXU4"/>
<sequence>MSGEASTNETGSNEKTPRTLEEQYNNPDIIGDDKNKVEIIDLIPPQLKSDVPIILVPGWSATAHVLKENVLTLARLGRRVIVASAPHGVETNPQEIYPDAEMRKTEALMQALDYKGIKQADAICHSEASLFMTMGAMIHRDRFRNLVLVSPTGLIGPDTFPRLATDFSKDIAGQTLKALFNDHSRIAKMWKAYTEFGKSIVAGPILTIQEMNAIVTFRIEEILRELKSRGHGISIIHTAHDKAFPMDRMQKIVDKTMVDGFVSVGGSHNELYLKPQAMSRWIDHLLDAMGNKSRGPETNLEKPELTTSEQVR</sequence>
<dbReference type="Gene3D" id="3.40.50.1820">
    <property type="entry name" value="alpha/beta hydrolase"/>
    <property type="match status" value="1"/>
</dbReference>
<feature type="compositionally biased region" description="Polar residues" evidence="1">
    <location>
        <begin position="1"/>
        <end position="14"/>
    </location>
</feature>
<protein>
    <recommendedName>
        <fullName evidence="4">AB hydrolase-1 domain-containing protein</fullName>
    </recommendedName>
</protein>
<organism evidence="2 3">
    <name type="scientific">Candidatus Doudnabacteria bacterium RIFCSPLOWO2_01_FULL_44_21</name>
    <dbReference type="NCBI Taxonomy" id="1817841"/>
    <lineage>
        <taxon>Bacteria</taxon>
        <taxon>Candidatus Doudnaibacteriota</taxon>
    </lineage>
</organism>